<comment type="caution">
    <text evidence="2">The sequence shown here is derived from an EMBL/GenBank/DDBJ whole genome shotgun (WGS) entry which is preliminary data.</text>
</comment>
<dbReference type="Proteomes" id="UP000661649">
    <property type="component" value="Unassembled WGS sequence"/>
</dbReference>
<dbReference type="InterPro" id="IPR031629">
    <property type="entry name" value="DpaA_N"/>
</dbReference>
<evidence type="ECO:0000259" key="1">
    <source>
        <dbReference type="Pfam" id="PF16924"/>
    </source>
</evidence>
<dbReference type="SUPFAM" id="SSF51735">
    <property type="entry name" value="NAD(P)-binding Rossmann-fold domains"/>
    <property type="match status" value="1"/>
</dbReference>
<gene>
    <name evidence="2" type="ORF">H8712_15910</name>
</gene>
<feature type="domain" description="Dipicolinate synthase subunit A N-terminal" evidence="1">
    <location>
        <begin position="8"/>
        <end position="113"/>
    </location>
</feature>
<protein>
    <recommendedName>
        <fullName evidence="1">Dipicolinate synthase subunit A N-terminal domain-containing protein</fullName>
    </recommendedName>
</protein>
<name>A0ABR7PF61_9FIRM</name>
<reference evidence="2 3" key="1">
    <citation type="submission" date="2020-08" db="EMBL/GenBank/DDBJ databases">
        <title>Genome public.</title>
        <authorList>
            <person name="Liu C."/>
            <person name="Sun Q."/>
        </authorList>
    </citation>
    <scope>NUCLEOTIDE SEQUENCE [LARGE SCALE GENOMIC DNA]</scope>
    <source>
        <strain evidence="2 3">3_YM_SP_D4_24.mj</strain>
    </source>
</reference>
<proteinExistence type="predicted"/>
<dbReference type="InterPro" id="IPR036291">
    <property type="entry name" value="NAD(P)-bd_dom_sf"/>
</dbReference>
<dbReference type="EMBL" id="JACRTP010000013">
    <property type="protein sequence ID" value="MBC8630057.1"/>
    <property type="molecule type" value="Genomic_DNA"/>
</dbReference>
<organism evidence="2 3">
    <name type="scientific">Blautia stercoris</name>
    <dbReference type="NCBI Taxonomy" id="871664"/>
    <lineage>
        <taxon>Bacteria</taxon>
        <taxon>Bacillati</taxon>
        <taxon>Bacillota</taxon>
        <taxon>Clostridia</taxon>
        <taxon>Lachnospirales</taxon>
        <taxon>Lachnospiraceae</taxon>
        <taxon>Blautia</taxon>
    </lineage>
</organism>
<accession>A0ABR7PF61</accession>
<sequence length="283" mass="30564">MNKKTFDFTIIGGDMRQVCLAKLLALKGYCICHYGLCEPLKAPCIQPLDSLLEAVSSSSVCIAPIPFSKLLNKAPYLEFADLLSDGHTLFAGCIPKPFFKLIQAKNIPAFDFMASPEFSYWNAKATAESTLANAILLSPRTLFESRCLILGYGKCAKALARLLSMQTPYLSVAARNPVQLAEASLTGAQIISLEQLSDCELSSFDFIFNTIPAPILTSALLEQISPSALLLDLASAPGGFNLEEAKAMGRNAHLLLGLPGKCAPLSSAEKMMSFIFQRIKISS</sequence>
<keyword evidence="3" id="KW-1185">Reference proteome</keyword>
<dbReference type="RefSeq" id="WP_187559308.1">
    <property type="nucleotide sequence ID" value="NZ_JACRTP010000013.1"/>
</dbReference>
<dbReference type="Pfam" id="PF16924">
    <property type="entry name" value="DpaA_N"/>
    <property type="match status" value="1"/>
</dbReference>
<dbReference type="Gene3D" id="3.40.50.720">
    <property type="entry name" value="NAD(P)-binding Rossmann-like Domain"/>
    <property type="match status" value="1"/>
</dbReference>
<evidence type="ECO:0000313" key="2">
    <source>
        <dbReference type="EMBL" id="MBC8630057.1"/>
    </source>
</evidence>
<evidence type="ECO:0000313" key="3">
    <source>
        <dbReference type="Proteomes" id="UP000661649"/>
    </source>
</evidence>